<sequence length="130" mass="13479">MVHARGAGAYGYFEPCASCAEFTRAAFLQDPSVRTPVFVRFSTVQGRRGSVTKVDLELATGVAKGIGVPVPTDAGPTPYRLASPAPSLTAGKGRVAPKGRTRPFRGAGNCAIDHDAPRDAPAGPELRTAS</sequence>
<dbReference type="GO" id="GO:0006979">
    <property type="term" value="P:response to oxidative stress"/>
    <property type="evidence" value="ECO:0007669"/>
    <property type="project" value="InterPro"/>
</dbReference>
<evidence type="ECO:0000259" key="10">
    <source>
        <dbReference type="Pfam" id="PF00199"/>
    </source>
</evidence>
<protein>
    <recommendedName>
        <fullName evidence="2">catalase</fullName>
        <ecNumber evidence="2">1.11.1.6</ecNumber>
    </recommendedName>
</protein>
<dbReference type="Proteomes" id="UP000067448">
    <property type="component" value="Unassembled WGS sequence"/>
</dbReference>
<evidence type="ECO:0000256" key="5">
    <source>
        <dbReference type="ARBA" id="ARBA00022723"/>
    </source>
</evidence>
<dbReference type="Pfam" id="PF00199">
    <property type="entry name" value="Catalase"/>
    <property type="match status" value="1"/>
</dbReference>
<evidence type="ECO:0000256" key="1">
    <source>
        <dbReference type="ARBA" id="ARBA00001971"/>
    </source>
</evidence>
<organism evidence="11 12">
    <name type="scientific">Streptomyces scabiei</name>
    <dbReference type="NCBI Taxonomy" id="1930"/>
    <lineage>
        <taxon>Bacteria</taxon>
        <taxon>Bacillati</taxon>
        <taxon>Actinomycetota</taxon>
        <taxon>Actinomycetes</taxon>
        <taxon>Kitasatosporales</taxon>
        <taxon>Streptomycetaceae</taxon>
        <taxon>Streptomyces</taxon>
    </lineage>
</organism>
<gene>
    <name evidence="11" type="primary">katE</name>
    <name evidence="11" type="ORF">SsS58_05203</name>
</gene>
<evidence type="ECO:0000313" key="11">
    <source>
        <dbReference type="EMBL" id="GAQ64798.1"/>
    </source>
</evidence>
<dbReference type="InterPro" id="IPR011614">
    <property type="entry name" value="Catalase_core"/>
</dbReference>
<dbReference type="GO" id="GO:0046872">
    <property type="term" value="F:metal ion binding"/>
    <property type="evidence" value="ECO:0007669"/>
    <property type="project" value="UniProtKB-KW"/>
</dbReference>
<evidence type="ECO:0000256" key="6">
    <source>
        <dbReference type="ARBA" id="ARBA00023002"/>
    </source>
</evidence>
<keyword evidence="6 11" id="KW-0560">Oxidoreductase</keyword>
<evidence type="ECO:0000256" key="8">
    <source>
        <dbReference type="ARBA" id="ARBA00023324"/>
    </source>
</evidence>
<evidence type="ECO:0000313" key="12">
    <source>
        <dbReference type="Proteomes" id="UP000067448"/>
    </source>
</evidence>
<comment type="cofactor">
    <cofactor evidence="1">
        <name>heme</name>
        <dbReference type="ChEBI" id="CHEBI:30413"/>
    </cofactor>
</comment>
<dbReference type="GO" id="GO:0004096">
    <property type="term" value="F:catalase activity"/>
    <property type="evidence" value="ECO:0007669"/>
    <property type="project" value="UniProtKB-EC"/>
</dbReference>
<name>A0A100JSC8_STRSC</name>
<evidence type="ECO:0000256" key="3">
    <source>
        <dbReference type="ARBA" id="ARBA00022559"/>
    </source>
</evidence>
<reference evidence="11 12" key="2">
    <citation type="journal article" date="2016" name="Genome Announc.">
        <title>Draft Genome Sequences of Streptomyces scabiei S58, Streptomyces turgidiscabies T45, and Streptomyces acidiscabies a10, the Pathogens of Potato Common Scab, Isolated in Japan.</title>
        <authorList>
            <person name="Tomihama T."/>
            <person name="Nishi Y."/>
            <person name="Sakai M."/>
            <person name="Ikenaga M."/>
            <person name="Okubo T."/>
            <person name="Ikeda S."/>
        </authorList>
    </citation>
    <scope>NUCLEOTIDE SEQUENCE [LARGE SCALE GENOMIC DNA]</scope>
    <source>
        <strain evidence="11 12">S58</strain>
    </source>
</reference>
<proteinExistence type="predicted"/>
<keyword evidence="8" id="KW-0376">Hydrogen peroxide</keyword>
<dbReference type="InterPro" id="IPR024712">
    <property type="entry name" value="Catalase_clade2"/>
</dbReference>
<dbReference type="InterPro" id="IPR018028">
    <property type="entry name" value="Catalase"/>
</dbReference>
<dbReference type="EC" id="1.11.1.6" evidence="2"/>
<dbReference type="GO" id="GO:0020037">
    <property type="term" value="F:heme binding"/>
    <property type="evidence" value="ECO:0007669"/>
    <property type="project" value="InterPro"/>
</dbReference>
<reference evidence="12" key="1">
    <citation type="submission" date="2015-11" db="EMBL/GenBank/DDBJ databases">
        <authorList>
            <consortium name="Cross-ministerial Strategic Innovation Promotion Program (SIP) consortium"/>
            <person name="Tomihama T."/>
            <person name="Ikenaga M."/>
            <person name="Sakai M."/>
            <person name="Okubo T."/>
            <person name="Ikeda S."/>
        </authorList>
    </citation>
    <scope>NUCLEOTIDE SEQUENCE [LARGE SCALE GENOMIC DNA]</scope>
    <source>
        <strain evidence="12">S58</strain>
    </source>
</reference>
<dbReference type="GO" id="GO:0042744">
    <property type="term" value="P:hydrogen peroxide catabolic process"/>
    <property type="evidence" value="ECO:0007669"/>
    <property type="project" value="UniProtKB-KW"/>
</dbReference>
<keyword evidence="7" id="KW-0408">Iron</keyword>
<dbReference type="EMBL" id="BCMM01000025">
    <property type="protein sequence ID" value="GAQ64798.1"/>
    <property type="molecule type" value="Genomic_DNA"/>
</dbReference>
<dbReference type="PANTHER" id="PTHR42821:SF1">
    <property type="entry name" value="CATALASE-B"/>
    <property type="match status" value="1"/>
</dbReference>
<dbReference type="PROSITE" id="PS51402">
    <property type="entry name" value="CATALASE_3"/>
    <property type="match status" value="1"/>
</dbReference>
<keyword evidence="4" id="KW-0349">Heme</keyword>
<reference evidence="12" key="3">
    <citation type="submission" date="2016-02" db="EMBL/GenBank/DDBJ databases">
        <title>Draft genome of pathogenic Streptomyces sp. in Japan.</title>
        <authorList>
            <person name="Tomihama T."/>
            <person name="Ikenaga M."/>
            <person name="Sakai M."/>
            <person name="Okubo T."/>
            <person name="Ikeda S."/>
        </authorList>
    </citation>
    <scope>NUCLEOTIDE SEQUENCE [LARGE SCALE GENOMIC DNA]</scope>
    <source>
        <strain evidence="12">S58</strain>
    </source>
</reference>
<comment type="caution">
    <text evidence="11">The sequence shown here is derived from an EMBL/GenBank/DDBJ whole genome shotgun (WGS) entry which is preliminary data.</text>
</comment>
<evidence type="ECO:0000256" key="7">
    <source>
        <dbReference type="ARBA" id="ARBA00023004"/>
    </source>
</evidence>
<evidence type="ECO:0000256" key="4">
    <source>
        <dbReference type="ARBA" id="ARBA00022617"/>
    </source>
</evidence>
<keyword evidence="5" id="KW-0479">Metal-binding</keyword>
<accession>A0A100JSC8</accession>
<dbReference type="PANTHER" id="PTHR42821">
    <property type="entry name" value="CATALASE"/>
    <property type="match status" value="1"/>
</dbReference>
<evidence type="ECO:0000256" key="9">
    <source>
        <dbReference type="SAM" id="MobiDB-lite"/>
    </source>
</evidence>
<dbReference type="AlphaFoldDB" id="A0A100JSC8"/>
<dbReference type="GO" id="GO:0005829">
    <property type="term" value="C:cytosol"/>
    <property type="evidence" value="ECO:0007669"/>
    <property type="project" value="TreeGrafter"/>
</dbReference>
<feature type="domain" description="Catalase core" evidence="10">
    <location>
        <begin position="1"/>
        <end position="51"/>
    </location>
</feature>
<evidence type="ECO:0000256" key="2">
    <source>
        <dbReference type="ARBA" id="ARBA00012314"/>
    </source>
</evidence>
<dbReference type="Gene3D" id="2.40.180.10">
    <property type="entry name" value="Catalase core domain"/>
    <property type="match status" value="1"/>
</dbReference>
<feature type="region of interest" description="Disordered" evidence="9">
    <location>
        <begin position="67"/>
        <end position="130"/>
    </location>
</feature>
<dbReference type="InterPro" id="IPR020835">
    <property type="entry name" value="Catalase_sf"/>
</dbReference>
<dbReference type="SUPFAM" id="SSF56634">
    <property type="entry name" value="Heme-dependent catalase-like"/>
    <property type="match status" value="1"/>
</dbReference>
<keyword evidence="3 11" id="KW-0575">Peroxidase</keyword>